<dbReference type="SUPFAM" id="SSF53697">
    <property type="entry name" value="SIS domain"/>
    <property type="match status" value="1"/>
</dbReference>
<evidence type="ECO:0000313" key="4">
    <source>
        <dbReference type="Proteomes" id="UP000295151"/>
    </source>
</evidence>
<dbReference type="PANTHER" id="PTHR10937">
    <property type="entry name" value="GLUCOSAMINE--FRUCTOSE-6-PHOSPHATE AMINOTRANSFERASE, ISOMERIZING"/>
    <property type="match status" value="1"/>
</dbReference>
<dbReference type="RefSeq" id="WP_133981283.1">
    <property type="nucleotide sequence ID" value="NZ_SOCE01000001.1"/>
</dbReference>
<dbReference type="GO" id="GO:0097367">
    <property type="term" value="F:carbohydrate derivative binding"/>
    <property type="evidence" value="ECO:0007669"/>
    <property type="project" value="InterPro"/>
</dbReference>
<dbReference type="CDD" id="cd05008">
    <property type="entry name" value="SIS_GlmS_GlmD_1"/>
    <property type="match status" value="1"/>
</dbReference>
<dbReference type="InterPro" id="IPR001347">
    <property type="entry name" value="SIS_dom"/>
</dbReference>
<name>A0A4R7TI29_9ACTN</name>
<proteinExistence type="predicted"/>
<dbReference type="InterPro" id="IPR046348">
    <property type="entry name" value="SIS_dom_sf"/>
</dbReference>
<feature type="domain" description="SIS" evidence="2">
    <location>
        <begin position="27"/>
        <end position="180"/>
    </location>
</feature>
<dbReference type="InterPro" id="IPR035466">
    <property type="entry name" value="GlmS/AgaS_SIS"/>
</dbReference>
<dbReference type="PROSITE" id="PS51464">
    <property type="entry name" value="SIS"/>
    <property type="match status" value="1"/>
</dbReference>
<accession>A0A4R7TI29</accession>
<reference evidence="3 4" key="1">
    <citation type="submission" date="2019-03" db="EMBL/GenBank/DDBJ databases">
        <title>Genomic Encyclopedia of Type Strains, Phase III (KMG-III): the genomes of soil and plant-associated and newly described type strains.</title>
        <authorList>
            <person name="Whitman W."/>
        </authorList>
    </citation>
    <scope>NUCLEOTIDE SEQUENCE [LARGE SCALE GENOMIC DNA]</scope>
    <source>
        <strain evidence="3 4">VKM Ac-2575</strain>
    </source>
</reference>
<dbReference type="Pfam" id="PF01380">
    <property type="entry name" value="SIS"/>
    <property type="match status" value="1"/>
</dbReference>
<dbReference type="Proteomes" id="UP000295151">
    <property type="component" value="Unassembled WGS sequence"/>
</dbReference>
<organism evidence="3 4">
    <name type="scientific">Kribbella voronezhensis</name>
    <dbReference type="NCBI Taxonomy" id="2512212"/>
    <lineage>
        <taxon>Bacteria</taxon>
        <taxon>Bacillati</taxon>
        <taxon>Actinomycetota</taxon>
        <taxon>Actinomycetes</taxon>
        <taxon>Propionibacteriales</taxon>
        <taxon>Kribbellaceae</taxon>
        <taxon>Kribbella</taxon>
    </lineage>
</organism>
<evidence type="ECO:0000256" key="1">
    <source>
        <dbReference type="ARBA" id="ARBA00022737"/>
    </source>
</evidence>
<gene>
    <name evidence="3" type="ORF">EV138_5167</name>
</gene>
<dbReference type="EMBL" id="SOCE01000001">
    <property type="protein sequence ID" value="TDU91559.1"/>
    <property type="molecule type" value="Genomic_DNA"/>
</dbReference>
<comment type="caution">
    <text evidence="3">The sequence shown here is derived from an EMBL/GenBank/DDBJ whole genome shotgun (WGS) entry which is preliminary data.</text>
</comment>
<evidence type="ECO:0000259" key="2">
    <source>
        <dbReference type="PROSITE" id="PS51464"/>
    </source>
</evidence>
<evidence type="ECO:0000313" key="3">
    <source>
        <dbReference type="EMBL" id="TDU91559.1"/>
    </source>
</evidence>
<keyword evidence="1" id="KW-0677">Repeat</keyword>
<dbReference type="AlphaFoldDB" id="A0A4R7TI29"/>
<sequence>MTDTSFVRDTPFVSAEIATQPALWRQVADGFAQYGGALPKPGQRVAAVGCGTSWFMAMAYAALREDLGQGETDAFAGSEFPAGRQYDAVVVISRSGTTTEILDLVRNTKLPTVAITATAGSPIVELADQTILLDFADEQSVVQTRFATTTLGLLRASLGQDLSQAAADAEAALTYDVDELAKLEQVTYVGTRWTVGLAHEAGLKQREAASAWTEAYPAMDYRHGPIAIAQPGRGVWIFGEAPAGLLDDVRATGATVVHHPELDPMASLVVAQRVAVAKSLALGLNPDQPRSLTRSVILD</sequence>
<dbReference type="GO" id="GO:1901135">
    <property type="term" value="P:carbohydrate derivative metabolic process"/>
    <property type="evidence" value="ECO:0007669"/>
    <property type="project" value="InterPro"/>
</dbReference>
<dbReference type="Gene3D" id="3.40.50.10490">
    <property type="entry name" value="Glucose-6-phosphate isomerase like protein, domain 1"/>
    <property type="match status" value="2"/>
</dbReference>
<dbReference type="OrthoDB" id="367283at2"/>
<keyword evidence="4" id="KW-1185">Reference proteome</keyword>
<protein>
    <submittedName>
        <fullName evidence="3">Fructoselysine-6-P-deglycase FrlB-like protein</fullName>
    </submittedName>
</protein>